<evidence type="ECO:0000313" key="1">
    <source>
        <dbReference type="EMBL" id="MCI25403.1"/>
    </source>
</evidence>
<accession>A0A392QLX6</accession>
<evidence type="ECO:0000313" key="2">
    <source>
        <dbReference type="Proteomes" id="UP000265520"/>
    </source>
</evidence>
<proteinExistence type="predicted"/>
<sequence length="49" mass="5522">ANMIDNSSWIFPSCIAELDMDVVACINIVVLPKRPLDDRLVWVDAKDGY</sequence>
<dbReference type="EMBL" id="LXQA010147021">
    <property type="protein sequence ID" value="MCI25403.1"/>
    <property type="molecule type" value="Genomic_DNA"/>
</dbReference>
<organism evidence="1 2">
    <name type="scientific">Trifolium medium</name>
    <dbReference type="NCBI Taxonomy" id="97028"/>
    <lineage>
        <taxon>Eukaryota</taxon>
        <taxon>Viridiplantae</taxon>
        <taxon>Streptophyta</taxon>
        <taxon>Embryophyta</taxon>
        <taxon>Tracheophyta</taxon>
        <taxon>Spermatophyta</taxon>
        <taxon>Magnoliopsida</taxon>
        <taxon>eudicotyledons</taxon>
        <taxon>Gunneridae</taxon>
        <taxon>Pentapetalae</taxon>
        <taxon>rosids</taxon>
        <taxon>fabids</taxon>
        <taxon>Fabales</taxon>
        <taxon>Fabaceae</taxon>
        <taxon>Papilionoideae</taxon>
        <taxon>50 kb inversion clade</taxon>
        <taxon>NPAAA clade</taxon>
        <taxon>Hologalegina</taxon>
        <taxon>IRL clade</taxon>
        <taxon>Trifolieae</taxon>
        <taxon>Trifolium</taxon>
    </lineage>
</organism>
<dbReference type="AlphaFoldDB" id="A0A392QLX6"/>
<reference evidence="1 2" key="1">
    <citation type="journal article" date="2018" name="Front. Plant Sci.">
        <title>Red Clover (Trifolium pratense) and Zigzag Clover (T. medium) - A Picture of Genomic Similarities and Differences.</title>
        <authorList>
            <person name="Dluhosova J."/>
            <person name="Istvanek J."/>
            <person name="Nedelnik J."/>
            <person name="Repkova J."/>
        </authorList>
    </citation>
    <scope>NUCLEOTIDE SEQUENCE [LARGE SCALE GENOMIC DNA]</scope>
    <source>
        <strain evidence="2">cv. 10/8</strain>
        <tissue evidence="1">Leaf</tissue>
    </source>
</reference>
<keyword evidence="2" id="KW-1185">Reference proteome</keyword>
<name>A0A392QLX6_9FABA</name>
<comment type="caution">
    <text evidence="1">The sequence shown here is derived from an EMBL/GenBank/DDBJ whole genome shotgun (WGS) entry which is preliminary data.</text>
</comment>
<dbReference type="Proteomes" id="UP000265520">
    <property type="component" value="Unassembled WGS sequence"/>
</dbReference>
<protein>
    <submittedName>
        <fullName evidence="1">Uncharacterized protein</fullName>
    </submittedName>
</protein>
<feature type="non-terminal residue" evidence="1">
    <location>
        <position position="1"/>
    </location>
</feature>